<evidence type="ECO:0000256" key="2">
    <source>
        <dbReference type="SAM" id="MobiDB-lite"/>
    </source>
</evidence>
<feature type="region of interest" description="Disordered" evidence="2">
    <location>
        <begin position="1"/>
        <end position="133"/>
    </location>
</feature>
<keyword evidence="1" id="KW-0862">Zinc</keyword>
<feature type="domain" description="RING-type" evidence="3">
    <location>
        <begin position="211"/>
        <end position="264"/>
    </location>
</feature>
<evidence type="ECO:0000259" key="3">
    <source>
        <dbReference type="PROSITE" id="PS50089"/>
    </source>
</evidence>
<dbReference type="GO" id="GO:0005634">
    <property type="term" value="C:nucleus"/>
    <property type="evidence" value="ECO:0007669"/>
    <property type="project" value="TreeGrafter"/>
</dbReference>
<name>A0A2C5X6G0_9PEZI</name>
<dbReference type="InterPro" id="IPR034078">
    <property type="entry name" value="NFX1_fam"/>
</dbReference>
<dbReference type="PANTHER" id="PTHR12360:SF12">
    <property type="entry name" value="TRANSCRIPTIONAL REPRESSOR NF-X1"/>
    <property type="match status" value="1"/>
</dbReference>
<feature type="compositionally biased region" description="Polar residues" evidence="2">
    <location>
        <begin position="68"/>
        <end position="86"/>
    </location>
</feature>
<keyword evidence="5" id="KW-1185">Reference proteome</keyword>
<evidence type="ECO:0000256" key="1">
    <source>
        <dbReference type="PROSITE-ProRule" id="PRU00175"/>
    </source>
</evidence>
<dbReference type="PANTHER" id="PTHR12360">
    <property type="entry name" value="NUCLEAR TRANSCRIPTION FACTOR, X-BOX BINDING 1 NFX1"/>
    <property type="match status" value="1"/>
</dbReference>
<sequence>MADQPQPQTQPKPRETSGGYRRGRGSGRNRNNPNTGAKGSESKAGSRTAQTSRNRTGESSIDALPEAQTGSNTNATSLSNSHQNRQFLRRQSRQRNNHRENGPVDVEQPLQHQRKGKNIQQSQGNNVPLGGRVDTLNACAPEFVPGSDFVSPSSAGPSSSPSEAPPKSRRPKSRKAKPRGNRIKRTTPLPSTSENRTEQMHQDIANGIYQCVICLDSITPKTPIWSQCPACRTAFHHRCIKEWQDSKFVDPMHADEGWKCASCNTQMDHNVELPVCWCGKTNNPRQIP</sequence>
<dbReference type="EMBL" id="APWK03000045">
    <property type="protein sequence ID" value="PHH53321.1"/>
    <property type="molecule type" value="Genomic_DNA"/>
</dbReference>
<evidence type="ECO:0000313" key="5">
    <source>
        <dbReference type="Proteomes" id="UP000222788"/>
    </source>
</evidence>
<dbReference type="OrthoDB" id="6512771at2759"/>
<feature type="region of interest" description="Disordered" evidence="2">
    <location>
        <begin position="147"/>
        <end position="198"/>
    </location>
</feature>
<reference evidence="4 5" key="2">
    <citation type="journal article" date="2013" name="IMA Fungus">
        <title>IMA Genome-F 1: Ceratocystis fimbriata: Draft nuclear genome sequence for the plant pathogen, Ceratocystis fimbriata.</title>
        <authorList>
            <person name="Wilken P.M."/>
            <person name="Steenkamp E.T."/>
            <person name="Wingfield M.J."/>
            <person name="de Beer Z.W."/>
            <person name="Wingfield B.D."/>
        </authorList>
    </citation>
    <scope>NUCLEOTIDE SEQUENCE [LARGE SCALE GENOMIC DNA]</scope>
    <source>
        <strain evidence="4 5">CBS 114723</strain>
    </source>
</reference>
<feature type="compositionally biased region" description="Basic residues" evidence="2">
    <location>
        <begin position="87"/>
        <end position="96"/>
    </location>
</feature>
<reference evidence="4 5" key="1">
    <citation type="journal article" date="2013" name="Fungal Biol.">
        <title>Analysis of microsatellite markers in the genome of the plant pathogen Ceratocystis fimbriata.</title>
        <authorList>
            <person name="Simpson M.C."/>
            <person name="Wilken P.M."/>
            <person name="Coetzee M.P."/>
            <person name="Wingfield M.J."/>
            <person name="Wingfield B.D."/>
        </authorList>
    </citation>
    <scope>NUCLEOTIDE SEQUENCE [LARGE SCALE GENOMIC DNA]</scope>
    <source>
        <strain evidence="4 5">CBS 114723</strain>
    </source>
</reference>
<accession>A0A2C5X6G0</accession>
<keyword evidence="1" id="KW-0479">Metal-binding</keyword>
<dbReference type="AlphaFoldDB" id="A0A2C5X6G0"/>
<evidence type="ECO:0000313" key="4">
    <source>
        <dbReference type="EMBL" id="PHH53321.1"/>
    </source>
</evidence>
<gene>
    <name evidence="4" type="ORF">CFIMG_002064RA</name>
</gene>
<dbReference type="STRING" id="1035309.A0A2C5X6G0"/>
<keyword evidence="1" id="KW-0863">Zinc-finger</keyword>
<organism evidence="4 5">
    <name type="scientific">Ceratocystis fimbriata CBS 114723</name>
    <dbReference type="NCBI Taxonomy" id="1035309"/>
    <lineage>
        <taxon>Eukaryota</taxon>
        <taxon>Fungi</taxon>
        <taxon>Dikarya</taxon>
        <taxon>Ascomycota</taxon>
        <taxon>Pezizomycotina</taxon>
        <taxon>Sordariomycetes</taxon>
        <taxon>Hypocreomycetidae</taxon>
        <taxon>Microascales</taxon>
        <taxon>Ceratocystidaceae</taxon>
        <taxon>Ceratocystis</taxon>
    </lineage>
</organism>
<feature type="compositionally biased region" description="Low complexity" evidence="2">
    <location>
        <begin position="151"/>
        <end position="162"/>
    </location>
</feature>
<comment type="caution">
    <text evidence="4">The sequence shown here is derived from an EMBL/GenBank/DDBJ whole genome shotgun (WGS) entry which is preliminary data.</text>
</comment>
<proteinExistence type="predicted"/>
<dbReference type="Gene3D" id="3.30.40.10">
    <property type="entry name" value="Zinc/RING finger domain, C3HC4 (zinc finger)"/>
    <property type="match status" value="1"/>
</dbReference>
<dbReference type="InterPro" id="IPR001841">
    <property type="entry name" value="Znf_RING"/>
</dbReference>
<feature type="compositionally biased region" description="Basic residues" evidence="2">
    <location>
        <begin position="167"/>
        <end position="185"/>
    </location>
</feature>
<dbReference type="GO" id="GO:0000977">
    <property type="term" value="F:RNA polymerase II transcription regulatory region sequence-specific DNA binding"/>
    <property type="evidence" value="ECO:0007669"/>
    <property type="project" value="TreeGrafter"/>
</dbReference>
<dbReference type="InterPro" id="IPR013083">
    <property type="entry name" value="Znf_RING/FYVE/PHD"/>
</dbReference>
<dbReference type="GO" id="GO:0000122">
    <property type="term" value="P:negative regulation of transcription by RNA polymerase II"/>
    <property type="evidence" value="ECO:0007669"/>
    <property type="project" value="TreeGrafter"/>
</dbReference>
<feature type="compositionally biased region" description="Polar residues" evidence="2">
    <location>
        <begin position="1"/>
        <end position="11"/>
    </location>
</feature>
<protein>
    <recommendedName>
        <fullName evidence="3">RING-type domain-containing protein</fullName>
    </recommendedName>
</protein>
<dbReference type="Proteomes" id="UP000222788">
    <property type="component" value="Unassembled WGS sequence"/>
</dbReference>
<feature type="compositionally biased region" description="Polar residues" evidence="2">
    <location>
        <begin position="43"/>
        <end position="59"/>
    </location>
</feature>
<dbReference type="GO" id="GO:0000981">
    <property type="term" value="F:DNA-binding transcription factor activity, RNA polymerase II-specific"/>
    <property type="evidence" value="ECO:0007669"/>
    <property type="project" value="TreeGrafter"/>
</dbReference>
<dbReference type="GO" id="GO:0008270">
    <property type="term" value="F:zinc ion binding"/>
    <property type="evidence" value="ECO:0007669"/>
    <property type="project" value="UniProtKB-KW"/>
</dbReference>
<feature type="non-terminal residue" evidence="4">
    <location>
        <position position="288"/>
    </location>
</feature>
<dbReference type="PROSITE" id="PS50089">
    <property type="entry name" value="ZF_RING_2"/>
    <property type="match status" value="1"/>
</dbReference>